<dbReference type="Pfam" id="PF00550">
    <property type="entry name" value="PP-binding"/>
    <property type="match status" value="4"/>
</dbReference>
<comment type="cofactor">
    <cofactor evidence="1">
        <name>pantetheine 4'-phosphate</name>
        <dbReference type="ChEBI" id="CHEBI:47942"/>
    </cofactor>
</comment>
<evidence type="ECO:0000313" key="7">
    <source>
        <dbReference type="EMBL" id="MBD7911568.1"/>
    </source>
</evidence>
<comment type="caution">
    <text evidence="7">The sequence shown here is derived from an EMBL/GenBank/DDBJ whole genome shotgun (WGS) entry which is preliminary data.</text>
</comment>
<proteinExistence type="predicted"/>
<dbReference type="EMBL" id="JACSRA010000012">
    <property type="protein sequence ID" value="MBD7911568.1"/>
    <property type="molecule type" value="Genomic_DNA"/>
</dbReference>
<sequence>MSVKKNSKLEYWQDRLNGEIPVTNIPTDYKVSVNKFQEKIIKFSLEEELSNKIDCITEKMGVKKFDFFLSLFYIALSKKSGQEDIIVEILTSENIESNIIDNKHIPIRNYPASTKYFSAFLKEVNKNLKEDLKHKNFDFTKLLDTLAPEKTGDTLSEVFFNYIGDGNEIDFKAGERNESGCNFLGNMFLEIVENTNTYSCSLKYNCNAFEEETIDRFKEHFINTLKLILHNYEIKISDIDIISEYEKELILNRFNDTKKDYMSEKTIYKLFEEQVIKTPNNIAVIFEDRQLTYKELNDKSNQLARVLREKGVKEESVVGIMLDRSLEMIVGIMGILKAGGAYLPIATHYPIQRIEYMAKDSKMTVLLSQEKYLEKLSEIEDILTILNVESDDLYKGNCENLVPLSTSKNLAYVIYTSGSTGKPKGVMIEHHSVINRISWMQSKYPISPDDVILQKTPYTFDVSVWEIFWWSFVGAKVCMLYPDGEKDPDRIINAISKNKVTTLHFVPSMLNVFLDYIEDFNSDNYADKLSSIKQVFCSGEALHVEQADRFNKMLYRKTGAKLANLYGPTEATVDVSYFDCSEDTELKSIPIGKPIDNIKLYVLNKEKKLQPIGIQGELYISGVGVARGYLNNPTLTAEKFIENPFVPGEKMYKTGDLAKWNSDGNIEYLGRIDHQVKIRGFRIELGEIEKEILKFKNMKETVVIDRLDNGGNRYLCGYIVSDVTIDVKELKDFLNKSLIEYMVPPYIIQLSKMPLTDNGKLDRKKLPEPNITQLEREYIKPSTELEIKIESIWSEILGLSQIGVTDNFLELGGHSLKAISIVSKIRRNLKIKIKVADIFENPTIQKLSQFIEKHNFKDETEILEEYDGIKCIPEKEFYETSFVQKRMYAINQIDLESINYNEPEIYTVYGNIDKQKFENALQQLINRHESLRTSFHVVDGEIVQKINKNIKVPIEYFKYSGNFSNMEEYINKQIDNLIYPFNLSKAPLIRLSVIELDDIDIIVLDIHHIVTDGISSEIIIKELVDLYEGKTLDKLEIQYKDFAHWQNNLYKNGYLDNQEKYWLEKFKGDIPVLNMPTDYSRPAYQNFNGNTIFFNISADLTTKLDSIVKKTGTTRYMLLATAFMVVLSRYSGQDDIVIGTPSSGRSNDSLNNIVGMFVNSLAIRNKLNPNSTFIETLNEVKNTILDAFENQDYDFANLVEKLNIKQEANRNPIFDIMFSVQDFNLNYEDSKTIKLKRYLRKDTIAKLDMTVIMNDNYEGLIQYKTKLFKYETITRFIDNYKNVLNQLVSNIDINLNEIEVATEKERDTILNGFNNTKTNTLILKGAKEMFEETAKKLKDKPALISKDGTITYKELNERANQIAHLLRKKGIGRNNIIGILCDRTIETAISMIAIIKSGAAYLPIDNNYPQSRKKYMIEDSKCKMLLGNIKQLSQDDFNEYNIETLVTDNKEICKESIENLESINELDDLMYTIYTSGSTGKPKGVCLCQRGLINRSLNCINPSREDRILQVISLSFDPSVLDIWKTLLNGKELYIASNEEIMDLNSLENVVKTFKITSMQMPSALFANVVSENVNVFNGIKELTVGGDVLSSNAVAILVATYPDIKIINAYGPTENTIISTEYVIEKSWDKDKTIPIGKPINDSKAYIVDKCGKLCPIGVPGELLVGGVGVAKGYLDRKELTKDKFIDNPFVEGESLYKTGDLAKWLEDGNIDFLGRIDNQVKIRGFRIELGEIQAELLKDEKVKEALVIENKDNRGVGYLCAYVTSNEKISSEKMKKSLSFNLPDYMIPAYIIQIEGLPMTSNGKIDTSLLPKPDLSQNINEYIEPINEQEQIMADIWGEVLGIDKVGTNYNFYDIGGDSIKAIQIVSRLTKHKIKIEVKDILKYKTIKTISNYIKKFETNISQDLVEGEIIPTPIIKDFTRTSKKIFNHFNQSMMIYSKKGFDENNIKEAMNRILTHHDALRMILKYDDNKITLYNNGLTENLFGYVRFDFTKNLEYEKAIEMEAEKLQRSIDVEEGPLVKLALFKTKNGDHLLFVIHHLVIDGMSWRILFEDFSNAYRALEEEREIKFPLKTTSFKDWAKKQYEYANSSKFLKELEYWNSIIPKEPLGKMPKYNVTDEILFKDMNSKTITLDKNTTKKLLRETNRAYNTEINDILLSSLGIAVKEWSGINKVAVTLEGHGRENIIENVDITRTIGWFTSCFPVVLDLTDNDLASNIKRNKEILKKVPNKGIGFGMLKHLTEDFNKNKENFNLKTEISFNYLGQFDEDVNNELFEFSNISSGTEISPEFKATDSIQINSMVQNGQLKVIIEYNTKEYTDEVATKFIDILKEKIELVIRHCSEKLDVELTPTDYGINDYTLEDLEEIRSFIKENVDEDAIIESINKLIPIQEGMLYTYLNDKNTTAYVLQMELEVKGKLDLSILNKAYNELLNRYSILRTVIFNHWKHPAQIVIKNRKTEIIYEDFSEKDNVEKDYQEYAKEIINKGFDLSKDVLFKVSVVKTGDKDYKVVITAHHIIIDGWSNSIIINELFNIYNAIEKGESIPKENLRYEEYLAWLSKQNKEEGLNYWKEYLDDYNETSILPAKKNTTGNYKEGILNFSIDKNLSEKLDKVAVKCDVTLNTVYQVAWGLVLQKYTSSNDVVFGTVVSGRSAKVTNIEKMVGMFINTIPARIKADDCVTILNLLQKVQQDNNNTKKYEHIALSEIQEITPLRDQLIQNIMVFENYPIDNSKNYEESLIVKELKSREQTDYPLNISFEKQDTLKIQYMYNKNIYDDEFIEQLTNKLISVFKIMINNVETSVKDIEKVDEIEKRRILIDFNNTKKKYKNDKTVKEVFEEQVIESQDKTAIVSRGEKISYRELNEKANQIARLLKEKGVGKGTIVPIICDRSLQTIVLMVATIKSGGAYLPIDEEYPKSRIRYMLEDSKSKILLAKESEYTRLDLENLNIELLKINDKDLNVSKENLEDLNGPDDLAYVIYTSGSTGNPKGVCCKNRGLINLVKDPEYMDKKELERVLQSGSLSFDASVFQIWITLLNGGEIHLEDKSLTIDEKSLQEYVTRNKITFMLIPTPLFNQYSPEIFKGVKALLVGGDVLSSKQVSKLTKMYKDLKIINGYGPTENSVASTMYGIIGNWEEDHKIPIGTPIQNSTAYVMDLNNKLLPIGIAGELYVGGDGIAKGYLNRSELTKEKFIENPYKRDEIIYKTGDLVKWLPDGNLDFIGRVDNQVKINGFRIELGEIEAKLLKHNEIKDAVVIDRLDSKGNKYLCGYIVALREMSSLEIKEFLRKELPNYMIPSYIMQLKEMPLTPNGKTDRKALPKPDLSKELDNEYVAPRNDVEEKLANAWSEVLGIEKIGVKDNFYDIGGDSIKSMQIVSRIRKYGIILEIKDILEYKTIEVLSKHVKKDMLEFSQGEVKGEIELTPIMKKFIGIKKNVYTHFNQSMIIHSYEGFDDDKVQKVMKAIVSHHDILRSVLKYTDTVKMYNRGIEEKLFDFAKYDLREISDFKASIEIEGQKIQESMNTESGPLVKLGLFKTQKGDYLLFVIHHLVIDGMSWRILFEDFYNGYSALQNGQEIKLPPKTTSFKEWAKKQVEYAQSPKILAELEYWNNIVPQEPLGKMPKYNVVKNLLFKDMQSKTFTFNKEITNKLLKDTNRAYNTEINDILLSILGIVTKKWSGNDKVAVMLEGHGRENIIENVDINRTIGWFTSCYPVVLDTSDSDIGLNIKRNKEILRKIPNKGIGYGILRYLTQNDAVDIEKLDIKTEISFNYLGQFNEDKNNSIFKLTNLRGGRDESTEFEAISSIQINSLIQDDQLTISIDFNKLEYSEEVVDKFIRIFKENLVKVVDHCSQKEEVEYTPTDYGINDYTLEEVDELKSFVKSNIDNKAIVSKINKLSPMQEGMLYTYLKNESSNAYVLQLEFNIHGELDLEILKTSYEHLLHRHDILRSIIYSNSRHSAQVVLDNRDNEIYYEDLTHEINTEEACKKYVKALLEKGFALDKDILFKLNVAKLGEKYYRLIISIHHIIVDGWSNAMLINDLFDTYERLENGEKLNYEISTSYSEYIKWLYKQDKQDGIKYWAKYLNDYNQIASLPKKDNAVNKEYNHRELIEQLDINTTRKLQEISNKYGVTLNTICQTAWGLLLQKYTNSDDVVFGMVMSGRPPEIKGIEESIGIFLNTIPIRINAKDNEIISDLLKQVQNEVNMSNKYQYIALSDIQDQSELRQNLIQHITVFENYPESNKSNKKSTIKVEEYHTREQTSYDLDISFILEGNLKYRVMYNESVYENEVISNITKQLKIIFEFISENVTQLISTIEILDEDQKKMILTDFNDTKREYESNKTIKELFEEQVIKSSDKIAIISRGQKISYKELNEKSNQVAHALKEKGVGKNSIVPVICDKSMETIVSMLAIIKAGGAYLPIDEEYPELRIRYMIEDSGSKIMLAKRHQIDKLNLENLNIRIMEIGSKEFDNKGKENLEDTNGPDDLAYIIYTSGSTGNPKGVCVGNKNIIRLVRNQDYMELDYNDKILQTGSIAFDASTFEIWGSLINGLTLYVAEKDLILNQKRLKEYLKENSISIMFMTTALFHQLCNIDVSTFDNLKYLLVGGEALDTNQFNKFREHNNSTLFINLYGPTENTTYSTSFLLNQHDIWVENTTIPIGKPISNSTAYVMDKNLRLLPPGVPGELCVGGDGLARGYLNREDLTREKFVENPYVKSEKIYRTGDLVRWLPDGNIEFLGRIDYQVKIRGFRIELGEIEREILKHEKVKEAVVIDRLDKNEDKYLCGYIVGSVTQAEIKEFLKNTLPSYMIPTYIIELDSMPITGNGKIDRKLLPVPNHSQVTSKYIPPRDEIEEKLVDIWSEVLGVEKPGITDNFFELGGHSLKATNVLLKILNTFNVKIKIEDIFEKATVEEMAAYVKSLMISVKEIDTLGLDEKSYYDKKIEVAPQKDYYELSSAQKRMYAINQLNVDSTNYNVPGAYLFNGKLDINKLQNVFNEIIARHESLRTKFSVLNGLFIQEIEETINFKIQHFKYDDIDEENQEEIAELIQKHIIPFYLDKAPLIRVDLIELKNNSILFIDMHHIITDGVSMKIIIEEFINLYEGKKLEPVKLQYKDFSEWQNNLIKTGQMKKQKEFWLKYLSDDLEKLDLPKDYINEDKYSFEGRSLDIKIHKDTLLKIDEYSKEKQLSKYIFMLATLNILLNKYTLQKNIVIGTPVSGRNNLDLNNIVGMFVNTLPIKCTVEDEVSFEKLLNEVKLNSLQVFENQDYQIEFMLQELMKQGLMKDNNIFDVIFSYQYDDFSSICLDGTKLQTLELKATASKNELTIIVAENCDGLTIECVYDSSSFKADTIEELLNNYKNIIERVLEEPKVLLKDIKLIEENISDNNDKNIEDFSFNF</sequence>
<dbReference type="Pfam" id="PF00501">
    <property type="entry name" value="AMP-binding"/>
    <property type="match status" value="4"/>
</dbReference>
<evidence type="ECO:0000256" key="2">
    <source>
        <dbReference type="ARBA" id="ARBA00022450"/>
    </source>
</evidence>
<dbReference type="Proteomes" id="UP000627781">
    <property type="component" value="Unassembled WGS sequence"/>
</dbReference>
<reference evidence="7 8" key="1">
    <citation type="submission" date="2020-08" db="EMBL/GenBank/DDBJ databases">
        <title>A Genomic Blueprint of the Chicken Gut Microbiome.</title>
        <authorList>
            <person name="Gilroy R."/>
            <person name="Ravi A."/>
            <person name="Getino M."/>
            <person name="Pursley I."/>
            <person name="Horton D.L."/>
            <person name="Alikhan N.-F."/>
            <person name="Baker D."/>
            <person name="Gharbi K."/>
            <person name="Hall N."/>
            <person name="Watson M."/>
            <person name="Adriaenssens E.M."/>
            <person name="Foster-Nyarko E."/>
            <person name="Jarju S."/>
            <person name="Secka A."/>
            <person name="Antonio M."/>
            <person name="Oren A."/>
            <person name="Chaudhuri R."/>
            <person name="La Ragione R.M."/>
            <person name="Hildebrand F."/>
            <person name="Pallen M.J."/>
        </authorList>
    </citation>
    <scope>NUCLEOTIDE SEQUENCE [LARGE SCALE GENOMIC DNA]</scope>
    <source>
        <strain evidence="7 8">Sa3CVN1</strain>
    </source>
</reference>
<accession>A0ABR8PTR7</accession>
<dbReference type="Gene3D" id="2.30.38.10">
    <property type="entry name" value="Luciferase, Domain 3"/>
    <property type="match status" value="4"/>
</dbReference>
<dbReference type="InterPro" id="IPR025110">
    <property type="entry name" value="AMP-bd_C"/>
</dbReference>
<dbReference type="CDD" id="cd19531">
    <property type="entry name" value="LCL_NRPS-like"/>
    <property type="match status" value="2"/>
</dbReference>
<feature type="domain" description="Carrier" evidence="6">
    <location>
        <begin position="4842"/>
        <end position="4917"/>
    </location>
</feature>
<dbReference type="PANTHER" id="PTHR45527:SF1">
    <property type="entry name" value="FATTY ACID SYNTHASE"/>
    <property type="match status" value="1"/>
</dbReference>
<dbReference type="SMART" id="SM00823">
    <property type="entry name" value="PKS_PP"/>
    <property type="match status" value="3"/>
</dbReference>
<dbReference type="NCBIfam" id="NF003417">
    <property type="entry name" value="PRK04813.1"/>
    <property type="match status" value="4"/>
</dbReference>
<dbReference type="InterPro" id="IPR020845">
    <property type="entry name" value="AMP-binding_CS"/>
</dbReference>
<dbReference type="InterPro" id="IPR020806">
    <property type="entry name" value="PKS_PP-bd"/>
</dbReference>
<keyword evidence="5" id="KW-0045">Antibiotic biosynthesis</keyword>
<dbReference type="CDD" id="cd12117">
    <property type="entry name" value="A_NRPS_Srf_like"/>
    <property type="match status" value="2"/>
</dbReference>
<dbReference type="RefSeq" id="WP_191768435.1">
    <property type="nucleotide sequence ID" value="NZ_JACSRA010000012.1"/>
</dbReference>
<dbReference type="PROSITE" id="PS00455">
    <property type="entry name" value="AMP_BINDING"/>
    <property type="match status" value="3"/>
</dbReference>
<dbReference type="SUPFAM" id="SSF56801">
    <property type="entry name" value="Acetyl-CoA synthetase-like"/>
    <property type="match status" value="4"/>
</dbReference>
<dbReference type="PANTHER" id="PTHR45527">
    <property type="entry name" value="NONRIBOSOMAL PEPTIDE SYNTHETASE"/>
    <property type="match status" value="1"/>
</dbReference>
<organism evidence="7 8">
    <name type="scientific">Clostridium cibarium</name>
    <dbReference type="NCBI Taxonomy" id="2762247"/>
    <lineage>
        <taxon>Bacteria</taxon>
        <taxon>Bacillati</taxon>
        <taxon>Bacillota</taxon>
        <taxon>Clostridia</taxon>
        <taxon>Eubacteriales</taxon>
        <taxon>Clostridiaceae</taxon>
        <taxon>Clostridium</taxon>
    </lineage>
</organism>
<dbReference type="InterPro" id="IPR010071">
    <property type="entry name" value="AA_adenyl_dom"/>
</dbReference>
<keyword evidence="8" id="KW-1185">Reference proteome</keyword>
<keyword evidence="3" id="KW-0597">Phosphoprotein</keyword>
<dbReference type="InterPro" id="IPR036736">
    <property type="entry name" value="ACP-like_sf"/>
</dbReference>
<dbReference type="CDD" id="cd05930">
    <property type="entry name" value="A_NRPS"/>
    <property type="match status" value="1"/>
</dbReference>
<dbReference type="InterPro" id="IPR010060">
    <property type="entry name" value="NRPS_synth"/>
</dbReference>
<dbReference type="InterPro" id="IPR023213">
    <property type="entry name" value="CAT-like_dom_sf"/>
</dbReference>
<feature type="domain" description="Carrier" evidence="6">
    <location>
        <begin position="780"/>
        <end position="855"/>
    </location>
</feature>
<dbReference type="CDD" id="cd19534">
    <property type="entry name" value="E_NRPS"/>
    <property type="match status" value="2"/>
</dbReference>
<keyword evidence="4" id="KW-0677">Repeat</keyword>
<feature type="domain" description="Carrier" evidence="6">
    <location>
        <begin position="1826"/>
        <end position="1900"/>
    </location>
</feature>
<evidence type="ECO:0000256" key="5">
    <source>
        <dbReference type="ARBA" id="ARBA00023194"/>
    </source>
</evidence>
<dbReference type="InterPro" id="IPR009081">
    <property type="entry name" value="PP-bd_ACP"/>
</dbReference>
<keyword evidence="2" id="KW-0596">Phosphopantetheine</keyword>
<evidence type="ECO:0000259" key="6">
    <source>
        <dbReference type="PROSITE" id="PS50075"/>
    </source>
</evidence>
<evidence type="ECO:0000256" key="1">
    <source>
        <dbReference type="ARBA" id="ARBA00001957"/>
    </source>
</evidence>
<evidence type="ECO:0000256" key="4">
    <source>
        <dbReference type="ARBA" id="ARBA00022737"/>
    </source>
</evidence>
<dbReference type="InterPro" id="IPR000873">
    <property type="entry name" value="AMP-dep_synth/lig_dom"/>
</dbReference>
<dbReference type="NCBIfam" id="TIGR01733">
    <property type="entry name" value="AA-adenyl-dom"/>
    <property type="match status" value="4"/>
</dbReference>
<dbReference type="PROSITE" id="PS50075">
    <property type="entry name" value="CARRIER"/>
    <property type="match status" value="4"/>
</dbReference>
<dbReference type="PROSITE" id="PS00012">
    <property type="entry name" value="PHOSPHOPANTETHEINE"/>
    <property type="match status" value="2"/>
</dbReference>
<dbReference type="InterPro" id="IPR001242">
    <property type="entry name" value="Condensation_dom"/>
</dbReference>
<dbReference type="InterPro" id="IPR006162">
    <property type="entry name" value="Ppantetheine_attach_site"/>
</dbReference>
<dbReference type="SUPFAM" id="SSF47336">
    <property type="entry name" value="ACP-like"/>
    <property type="match status" value="4"/>
</dbReference>
<dbReference type="Gene3D" id="3.40.50.980">
    <property type="match status" value="8"/>
</dbReference>
<dbReference type="Pfam" id="PF13193">
    <property type="entry name" value="AMP-binding_C"/>
    <property type="match status" value="3"/>
</dbReference>
<gene>
    <name evidence="7" type="ORF">H9661_09385</name>
</gene>
<evidence type="ECO:0000313" key="8">
    <source>
        <dbReference type="Proteomes" id="UP000627781"/>
    </source>
</evidence>
<dbReference type="Gene3D" id="1.10.1200.10">
    <property type="entry name" value="ACP-like"/>
    <property type="match status" value="4"/>
</dbReference>
<dbReference type="SUPFAM" id="SSF52777">
    <property type="entry name" value="CoA-dependent acyltransferases"/>
    <property type="match status" value="13"/>
</dbReference>
<feature type="domain" description="Carrier" evidence="6">
    <location>
        <begin position="3332"/>
        <end position="3406"/>
    </location>
</feature>
<protein>
    <submittedName>
        <fullName evidence="7">Amino acid adenylation domain-containing protein</fullName>
    </submittedName>
</protein>
<dbReference type="InterPro" id="IPR045851">
    <property type="entry name" value="AMP-bd_C_sf"/>
</dbReference>
<evidence type="ECO:0000256" key="3">
    <source>
        <dbReference type="ARBA" id="ARBA00022553"/>
    </source>
</evidence>
<dbReference type="NCBIfam" id="TIGR01720">
    <property type="entry name" value="NRPS-para261"/>
    <property type="match status" value="2"/>
</dbReference>
<dbReference type="Pfam" id="PF00668">
    <property type="entry name" value="Condensation"/>
    <property type="match status" value="7"/>
</dbReference>
<name>A0ABR8PTR7_9CLOT</name>
<dbReference type="Gene3D" id="3.30.300.30">
    <property type="match status" value="4"/>
</dbReference>
<dbReference type="Gene3D" id="3.30.559.30">
    <property type="entry name" value="Nonribosomal peptide synthetase, condensation domain"/>
    <property type="match status" value="7"/>
</dbReference>
<dbReference type="Gene3D" id="3.30.559.10">
    <property type="entry name" value="Chloramphenicol acetyltransferase-like domain"/>
    <property type="match status" value="6"/>
</dbReference>